<comment type="caution">
    <text evidence="1">The sequence shown here is derived from an EMBL/GenBank/DDBJ whole genome shotgun (WGS) entry which is preliminary data.</text>
</comment>
<accession>A0A7W9Z126</accession>
<dbReference type="Pfam" id="PF07704">
    <property type="entry name" value="PSK_trans_fac"/>
    <property type="match status" value="1"/>
</dbReference>
<dbReference type="EMBL" id="JACHEJ010000006">
    <property type="protein sequence ID" value="MBB6180716.1"/>
    <property type="molecule type" value="Genomic_DNA"/>
</dbReference>
<evidence type="ECO:0000313" key="2">
    <source>
        <dbReference type="Proteomes" id="UP000535501"/>
    </source>
</evidence>
<dbReference type="Proteomes" id="UP000535501">
    <property type="component" value="Unassembled WGS sequence"/>
</dbReference>
<evidence type="ECO:0000313" key="1">
    <source>
        <dbReference type="EMBL" id="MBB6180716.1"/>
    </source>
</evidence>
<organism evidence="1 2">
    <name type="scientific">Pseudorhizobium flavum</name>
    <dbReference type="NCBI Taxonomy" id="1335061"/>
    <lineage>
        <taxon>Bacteria</taxon>
        <taxon>Pseudomonadati</taxon>
        <taxon>Pseudomonadota</taxon>
        <taxon>Alphaproteobacteria</taxon>
        <taxon>Hyphomicrobiales</taxon>
        <taxon>Rhizobiaceae</taxon>
        <taxon>Rhizobium/Agrobacterium group</taxon>
        <taxon>Pseudorhizobium</taxon>
    </lineage>
</organism>
<sequence>MTLNIRNKQADALARELAELDGTTITDAVVNALRETIASRLKNESPRETARRVLARRGLAFKPNRRPVPAEAFHELDHELASD</sequence>
<proteinExistence type="predicted"/>
<reference evidence="1 2" key="1">
    <citation type="submission" date="2020-08" db="EMBL/GenBank/DDBJ databases">
        <title>Genomic Encyclopedia of Type Strains, Phase IV (KMG-IV): sequencing the most valuable type-strain genomes for metagenomic binning, comparative biology and taxonomic classification.</title>
        <authorList>
            <person name="Goeker M."/>
        </authorList>
    </citation>
    <scope>NUCLEOTIDE SEQUENCE [LARGE SCALE GENOMIC DNA]</scope>
    <source>
        <strain evidence="1 2">DSM 102134</strain>
    </source>
</reference>
<gene>
    <name evidence="1" type="ORF">HNQ75_002698</name>
</gene>
<keyword evidence="2" id="KW-1185">Reference proteome</keyword>
<dbReference type="InterPro" id="IPR011660">
    <property type="entry name" value="VapB-like"/>
</dbReference>
<protein>
    <recommendedName>
        <fullName evidence="3">Protein transcription factor</fullName>
    </recommendedName>
</protein>
<evidence type="ECO:0008006" key="3">
    <source>
        <dbReference type="Google" id="ProtNLM"/>
    </source>
</evidence>
<dbReference type="RefSeq" id="WP_052639408.1">
    <property type="nucleotide sequence ID" value="NZ_JACHEJ010000006.1"/>
</dbReference>
<name>A0A7W9Z126_9HYPH</name>
<dbReference type="AlphaFoldDB" id="A0A7W9Z126"/>